<feature type="compositionally biased region" description="Basic and acidic residues" evidence="1">
    <location>
        <begin position="93"/>
        <end position="112"/>
    </location>
</feature>
<evidence type="ECO:0000313" key="3">
    <source>
        <dbReference type="Proteomes" id="UP001231189"/>
    </source>
</evidence>
<accession>A0AAD8QIR3</accession>
<dbReference type="Proteomes" id="UP001231189">
    <property type="component" value="Unassembled WGS sequence"/>
</dbReference>
<feature type="compositionally biased region" description="Acidic residues" evidence="1">
    <location>
        <begin position="30"/>
        <end position="39"/>
    </location>
</feature>
<gene>
    <name evidence="2" type="ORF">QYE76_000104</name>
</gene>
<keyword evidence="3" id="KW-1185">Reference proteome</keyword>
<dbReference type="EMBL" id="JAUUTY010000023">
    <property type="protein sequence ID" value="KAK1603533.1"/>
    <property type="molecule type" value="Genomic_DNA"/>
</dbReference>
<comment type="caution">
    <text evidence="2">The sequence shown here is derived from an EMBL/GenBank/DDBJ whole genome shotgun (WGS) entry which is preliminary data.</text>
</comment>
<protein>
    <submittedName>
        <fullName evidence="2">Uncharacterized protein</fullName>
    </submittedName>
</protein>
<dbReference type="AlphaFoldDB" id="A0AAD8QIR3"/>
<organism evidence="2 3">
    <name type="scientific">Lolium multiflorum</name>
    <name type="common">Italian ryegrass</name>
    <name type="synonym">Lolium perenne subsp. multiflorum</name>
    <dbReference type="NCBI Taxonomy" id="4521"/>
    <lineage>
        <taxon>Eukaryota</taxon>
        <taxon>Viridiplantae</taxon>
        <taxon>Streptophyta</taxon>
        <taxon>Embryophyta</taxon>
        <taxon>Tracheophyta</taxon>
        <taxon>Spermatophyta</taxon>
        <taxon>Magnoliopsida</taxon>
        <taxon>Liliopsida</taxon>
        <taxon>Poales</taxon>
        <taxon>Poaceae</taxon>
        <taxon>BOP clade</taxon>
        <taxon>Pooideae</taxon>
        <taxon>Poodae</taxon>
        <taxon>Poeae</taxon>
        <taxon>Poeae Chloroplast Group 2 (Poeae type)</taxon>
        <taxon>Loliodinae</taxon>
        <taxon>Loliinae</taxon>
        <taxon>Lolium</taxon>
    </lineage>
</organism>
<proteinExistence type="predicted"/>
<feature type="region of interest" description="Disordered" evidence="1">
    <location>
        <begin position="23"/>
        <end position="52"/>
    </location>
</feature>
<feature type="region of interest" description="Disordered" evidence="1">
    <location>
        <begin position="86"/>
        <end position="121"/>
    </location>
</feature>
<reference evidence="2" key="1">
    <citation type="submission" date="2023-07" db="EMBL/GenBank/DDBJ databases">
        <title>A chromosome-level genome assembly of Lolium multiflorum.</title>
        <authorList>
            <person name="Chen Y."/>
            <person name="Copetti D."/>
            <person name="Kolliker R."/>
            <person name="Studer B."/>
        </authorList>
    </citation>
    <scope>NUCLEOTIDE SEQUENCE</scope>
    <source>
        <strain evidence="2">02402/16</strain>
        <tissue evidence="2">Leaf</tissue>
    </source>
</reference>
<sequence>MKFMAGTEQEAEEDRAAFAVEEQHLREAATAEESDDDDFNWSRPDSEEKPAQQRVLVASFKTLKKTEDDANKAMRRWLLEDVAAHRAPATARQIERQAAEKLRREGGNDRTEPSTTPRGNK</sequence>
<evidence type="ECO:0000313" key="2">
    <source>
        <dbReference type="EMBL" id="KAK1603533.1"/>
    </source>
</evidence>
<evidence type="ECO:0000256" key="1">
    <source>
        <dbReference type="SAM" id="MobiDB-lite"/>
    </source>
</evidence>
<name>A0AAD8QIR3_LOLMU</name>